<dbReference type="GO" id="GO:0043365">
    <property type="term" value="F:[formate-C-acetyltransferase]-activating enzyme activity"/>
    <property type="evidence" value="ECO:0007669"/>
    <property type="project" value="UniProtKB-UniRule"/>
</dbReference>
<dbReference type="AlphaFoldDB" id="A0A7V7QI37"/>
<gene>
    <name evidence="12" type="primary">pflA</name>
    <name evidence="12" type="ORF">F7O84_15700</name>
</gene>
<dbReference type="Gene3D" id="3.20.20.70">
    <property type="entry name" value="Aldolase class I"/>
    <property type="match status" value="1"/>
</dbReference>
<keyword evidence="4 10" id="KW-0004">4Fe-4S</keyword>
<dbReference type="Proteomes" id="UP000461768">
    <property type="component" value="Unassembled WGS sequence"/>
</dbReference>
<dbReference type="PANTHER" id="PTHR30352:SF5">
    <property type="entry name" value="PYRUVATE FORMATE-LYASE 1-ACTIVATING ENZYME"/>
    <property type="match status" value="1"/>
</dbReference>
<dbReference type="GO" id="GO:0051539">
    <property type="term" value="F:4 iron, 4 sulfur cluster binding"/>
    <property type="evidence" value="ECO:0007669"/>
    <property type="project" value="UniProtKB-UniRule"/>
</dbReference>
<comment type="similarity">
    <text evidence="2 10">Belongs to the organic radical-activating enzymes family.</text>
</comment>
<comment type="cofactor">
    <cofactor evidence="10">
        <name>[4Fe-4S] cluster</name>
        <dbReference type="ChEBI" id="CHEBI:49883"/>
    </cofactor>
    <text evidence="10">Binds 1 [4Fe-4S] cluster. The cluster is coordinated with 3 cysteines and an exchangeable S-adenosyl-L-methionine.</text>
</comment>
<keyword evidence="12" id="KW-0670">Pyruvate</keyword>
<comment type="function">
    <text evidence="1 10">Activation of pyruvate formate-lyase under anaerobic conditions by generation of an organic free radical, using S-adenosylmethionine and reduced flavodoxin as cosubstrates to produce 5'-deoxy-adenosine.</text>
</comment>
<dbReference type="InterPro" id="IPR034457">
    <property type="entry name" value="Organic_radical-activating"/>
</dbReference>
<protein>
    <recommendedName>
        <fullName evidence="3 10">Pyruvate formate-lyase-activating enzyme</fullName>
        <ecNumber evidence="10">1.97.1.4</ecNumber>
    </recommendedName>
</protein>
<dbReference type="SFLD" id="SFLDG01067">
    <property type="entry name" value="SPASM/twitch_domain_containing"/>
    <property type="match status" value="1"/>
</dbReference>
<evidence type="ECO:0000256" key="1">
    <source>
        <dbReference type="ARBA" id="ARBA00003141"/>
    </source>
</evidence>
<evidence type="ECO:0000256" key="7">
    <source>
        <dbReference type="ARBA" id="ARBA00023002"/>
    </source>
</evidence>
<sequence>MNGYIHSIESFGSVDGPGIRFVVFTQGCPMRCLYCHNPDTWALNLGKQMSVDEILKAYEKNIPFYKNGGLTVSGGEPLVQIDFLIELFEAAKAKNIHTCLDTSGIIYNEKNAELMAKFDRLMKVTDLVMLDIKHIDPQEHVKLTKQSNTQILKFTRYLDSQDVDIWIRHVVVPTITDNEKYLFDLGYFIGDLKNLKALDVLPYHTMGREKYKELGMEYPLENLNDLDKEDAIEAKKHIIEGIKKRRSELEA</sequence>
<reference evidence="12 13" key="1">
    <citation type="submission" date="2019-09" db="EMBL/GenBank/DDBJ databases">
        <authorList>
            <person name="Valk L.C."/>
        </authorList>
    </citation>
    <scope>NUCLEOTIDE SEQUENCE [LARGE SCALE GENOMIC DNA]</scope>
    <source>
        <strain evidence="12">GalUA</strain>
    </source>
</reference>
<keyword evidence="6 10" id="KW-0479">Metal-binding</keyword>
<evidence type="ECO:0000256" key="5">
    <source>
        <dbReference type="ARBA" id="ARBA00022691"/>
    </source>
</evidence>
<keyword evidence="13" id="KW-1185">Reference proteome</keyword>
<organism evidence="12 13">
    <name type="scientific">Candidatus Galacturonatibacter soehngenii</name>
    <dbReference type="NCBI Taxonomy" id="2307010"/>
    <lineage>
        <taxon>Bacteria</taxon>
        <taxon>Bacillati</taxon>
        <taxon>Bacillota</taxon>
        <taxon>Clostridia</taxon>
        <taxon>Lachnospirales</taxon>
        <taxon>Lachnospiraceae</taxon>
        <taxon>Candidatus Galacturonatibacter</taxon>
    </lineage>
</organism>
<dbReference type="EC" id="1.97.1.4" evidence="10"/>
<dbReference type="PANTHER" id="PTHR30352">
    <property type="entry name" value="PYRUVATE FORMATE-LYASE-ACTIVATING ENZYME"/>
    <property type="match status" value="1"/>
</dbReference>
<evidence type="ECO:0000259" key="11">
    <source>
        <dbReference type="PROSITE" id="PS51918"/>
    </source>
</evidence>
<evidence type="ECO:0000256" key="4">
    <source>
        <dbReference type="ARBA" id="ARBA00022485"/>
    </source>
</evidence>
<comment type="caution">
    <text evidence="12">The sequence shown here is derived from an EMBL/GenBank/DDBJ whole genome shotgun (WGS) entry which is preliminary data.</text>
</comment>
<keyword evidence="10" id="KW-0963">Cytoplasm</keyword>
<proteinExistence type="inferred from homology"/>
<evidence type="ECO:0000256" key="3">
    <source>
        <dbReference type="ARBA" id="ARBA00021356"/>
    </source>
</evidence>
<dbReference type="InterPro" id="IPR012838">
    <property type="entry name" value="PFL1_activating"/>
</dbReference>
<keyword evidence="7 10" id="KW-0560">Oxidoreductase</keyword>
<dbReference type="RefSeq" id="WP_151147408.1">
    <property type="nucleotide sequence ID" value="NZ_WAGX01000007.1"/>
</dbReference>
<evidence type="ECO:0000256" key="2">
    <source>
        <dbReference type="ARBA" id="ARBA00009777"/>
    </source>
</evidence>
<dbReference type="GO" id="GO:0016829">
    <property type="term" value="F:lyase activity"/>
    <property type="evidence" value="ECO:0007669"/>
    <property type="project" value="UniProtKB-KW"/>
</dbReference>
<feature type="domain" description="Radical SAM core" evidence="11">
    <location>
        <begin position="14"/>
        <end position="243"/>
    </location>
</feature>
<dbReference type="PROSITE" id="PS01087">
    <property type="entry name" value="RADICAL_ACTIVATING"/>
    <property type="match status" value="1"/>
</dbReference>
<evidence type="ECO:0000313" key="12">
    <source>
        <dbReference type="EMBL" id="KAB1435820.1"/>
    </source>
</evidence>
<comment type="subcellular location">
    <subcellularLocation>
        <location evidence="10">Cytoplasm</location>
    </subcellularLocation>
</comment>
<keyword evidence="5 10" id="KW-0949">S-adenosyl-L-methionine</keyword>
<keyword evidence="8 10" id="KW-0408">Iron</keyword>
<dbReference type="SFLD" id="SFLDS00029">
    <property type="entry name" value="Radical_SAM"/>
    <property type="match status" value="1"/>
</dbReference>
<dbReference type="GO" id="GO:0005737">
    <property type="term" value="C:cytoplasm"/>
    <property type="evidence" value="ECO:0007669"/>
    <property type="project" value="UniProtKB-SubCell"/>
</dbReference>
<dbReference type="NCBIfam" id="TIGR02493">
    <property type="entry name" value="PFLA"/>
    <property type="match status" value="1"/>
</dbReference>
<accession>A0A7V7QI37</accession>
<keyword evidence="12" id="KW-0456">Lyase</keyword>
<evidence type="ECO:0000256" key="9">
    <source>
        <dbReference type="ARBA" id="ARBA00023014"/>
    </source>
</evidence>
<dbReference type="GO" id="GO:0046872">
    <property type="term" value="F:metal ion binding"/>
    <property type="evidence" value="ECO:0007669"/>
    <property type="project" value="UniProtKB-UniRule"/>
</dbReference>
<dbReference type="SFLD" id="SFLDG01066">
    <property type="entry name" value="organic_radical-activating_enz"/>
    <property type="match status" value="1"/>
</dbReference>
<dbReference type="PROSITE" id="PS51918">
    <property type="entry name" value="RADICAL_SAM"/>
    <property type="match status" value="1"/>
</dbReference>
<dbReference type="InterPro" id="IPR012839">
    <property type="entry name" value="Organic_radical_activase"/>
</dbReference>
<dbReference type="InterPro" id="IPR001989">
    <property type="entry name" value="Radical_activat_CS"/>
</dbReference>
<keyword evidence="9 10" id="KW-0411">Iron-sulfur</keyword>
<dbReference type="SUPFAM" id="SSF102114">
    <property type="entry name" value="Radical SAM enzymes"/>
    <property type="match status" value="1"/>
</dbReference>
<dbReference type="Pfam" id="PF04055">
    <property type="entry name" value="Radical_SAM"/>
    <property type="match status" value="1"/>
</dbReference>
<dbReference type="PIRSF" id="PIRSF000371">
    <property type="entry name" value="PFL_act_enz"/>
    <property type="match status" value="1"/>
</dbReference>
<name>A0A7V7QI37_9FIRM</name>
<comment type="catalytic activity">
    <reaction evidence="10">
        <text>glycyl-[formate C-acetyltransferase] + reduced [flavodoxin] + S-adenosyl-L-methionine = glycin-2-yl radical-[formate C-acetyltransferase] + semiquinone [flavodoxin] + 5'-deoxyadenosine + L-methionine + H(+)</text>
        <dbReference type="Rhea" id="RHEA:19225"/>
        <dbReference type="Rhea" id="RHEA-COMP:10622"/>
        <dbReference type="Rhea" id="RHEA-COMP:12190"/>
        <dbReference type="Rhea" id="RHEA-COMP:12191"/>
        <dbReference type="Rhea" id="RHEA-COMP:14480"/>
        <dbReference type="ChEBI" id="CHEBI:15378"/>
        <dbReference type="ChEBI" id="CHEBI:17319"/>
        <dbReference type="ChEBI" id="CHEBI:29947"/>
        <dbReference type="ChEBI" id="CHEBI:32722"/>
        <dbReference type="ChEBI" id="CHEBI:57618"/>
        <dbReference type="ChEBI" id="CHEBI:57844"/>
        <dbReference type="ChEBI" id="CHEBI:59789"/>
        <dbReference type="ChEBI" id="CHEBI:140311"/>
        <dbReference type="EC" id="1.97.1.4"/>
    </reaction>
</comment>
<dbReference type="InterPro" id="IPR058240">
    <property type="entry name" value="rSAM_sf"/>
</dbReference>
<evidence type="ECO:0000256" key="10">
    <source>
        <dbReference type="RuleBase" id="RU362053"/>
    </source>
</evidence>
<evidence type="ECO:0000313" key="13">
    <source>
        <dbReference type="Proteomes" id="UP000461768"/>
    </source>
</evidence>
<reference evidence="12 13" key="2">
    <citation type="submission" date="2020-02" db="EMBL/GenBank/DDBJ databases">
        <title>Candidatus Galacturonibacter soehngenii shows hetero-acetogenic catabolism of galacturonic acid but lacks a canonical carbon monoxide dehydrogenase/acetyl-CoA synthase complex.</title>
        <authorList>
            <person name="Diender M."/>
            <person name="Stouten G.R."/>
            <person name="Petersen J.F."/>
            <person name="Nielsen P.H."/>
            <person name="Dueholm M.S."/>
            <person name="Pronk J.T."/>
            <person name="Van Loosdrecht M.C.M."/>
        </authorList>
    </citation>
    <scope>NUCLEOTIDE SEQUENCE [LARGE SCALE GENOMIC DNA]</scope>
    <source>
        <strain evidence="12">GalUA</strain>
    </source>
</reference>
<dbReference type="EMBL" id="WAGX01000007">
    <property type="protein sequence ID" value="KAB1435820.1"/>
    <property type="molecule type" value="Genomic_DNA"/>
</dbReference>
<dbReference type="CDD" id="cd01335">
    <property type="entry name" value="Radical_SAM"/>
    <property type="match status" value="1"/>
</dbReference>
<evidence type="ECO:0000256" key="8">
    <source>
        <dbReference type="ARBA" id="ARBA00023004"/>
    </source>
</evidence>
<dbReference type="OrthoDB" id="9782387at2"/>
<evidence type="ECO:0000256" key="6">
    <source>
        <dbReference type="ARBA" id="ARBA00022723"/>
    </source>
</evidence>
<dbReference type="InterPro" id="IPR013785">
    <property type="entry name" value="Aldolase_TIM"/>
</dbReference>
<dbReference type="InterPro" id="IPR007197">
    <property type="entry name" value="rSAM"/>
</dbReference>